<dbReference type="OrthoDB" id="4775248at2"/>
<reference evidence="2" key="1">
    <citation type="submission" date="2018-05" db="EMBL/GenBank/DDBJ databases">
        <authorList>
            <person name="Cea G.-C."/>
            <person name="William W."/>
        </authorList>
    </citation>
    <scope>NUCLEOTIDE SEQUENCE [LARGE SCALE GENOMIC DNA]</scope>
    <source>
        <strain evidence="2">DB21MT 5</strain>
    </source>
</reference>
<name>A0A330LMJ4_9GAMM</name>
<keyword evidence="2" id="KW-1185">Reference proteome</keyword>
<evidence type="ECO:0000313" key="2">
    <source>
        <dbReference type="Proteomes" id="UP000250163"/>
    </source>
</evidence>
<dbReference type="RefSeq" id="WP_112713678.1">
    <property type="nucleotide sequence ID" value="NZ_LS483250.1"/>
</dbReference>
<evidence type="ECO:0000313" key="1">
    <source>
        <dbReference type="EMBL" id="SQD77859.1"/>
    </source>
</evidence>
<gene>
    <name evidence="1" type="ORF">MORIYA_1381</name>
</gene>
<accession>A0A330LMJ4</accession>
<dbReference type="AlphaFoldDB" id="A0A330LMJ4"/>
<dbReference type="Proteomes" id="UP000250163">
    <property type="component" value="Chromosome MORIYA"/>
</dbReference>
<dbReference type="EMBL" id="LS483250">
    <property type="protein sequence ID" value="SQD77859.1"/>
    <property type="molecule type" value="Genomic_DNA"/>
</dbReference>
<dbReference type="KEGG" id="mya:MORIYA_1381"/>
<proteinExistence type="predicted"/>
<organism evidence="1 2">
    <name type="scientific">Moritella yayanosii</name>
    <dbReference type="NCBI Taxonomy" id="69539"/>
    <lineage>
        <taxon>Bacteria</taxon>
        <taxon>Pseudomonadati</taxon>
        <taxon>Pseudomonadota</taxon>
        <taxon>Gammaproteobacteria</taxon>
        <taxon>Alteromonadales</taxon>
        <taxon>Moritellaceae</taxon>
        <taxon>Moritella</taxon>
    </lineage>
</organism>
<protein>
    <submittedName>
        <fullName evidence="1">Uncharacterized protein</fullName>
    </submittedName>
</protein>
<sequence>MKIKAKSVRSMSKVVKIVGDKQHIRLAISINDLSKDTLLKLGFNSDLNIGDSLMPTAIGKFSDFNANGKEVVRKDLPKESCSIMCYGTTRDWQGNMHSGIQTRTIKKYPRDYIVAPSEIIQVIKINDLEYIATDEINLTSENEERNIHLCNLMLECFSEFEIFDIRENEIVGPKLKRLQWDVLPKGKYPWSVSGKIIQGITGKLPKNEQEVIDHRMKAISRHNPDFLASGRGGFSGYFVYGFESKGKYVLESIHLDNATYVFESDWEDVSQLTKNEIINSNIVHERVVHNKMWANVLARAIK</sequence>